<gene>
    <name evidence="2" type="ORF">AWB98_26645</name>
</gene>
<proteinExistence type="predicted"/>
<organism evidence="2 3">
    <name type="scientific">Mycolicibacterium conceptionense</name>
    <dbReference type="NCBI Taxonomy" id="451644"/>
    <lineage>
        <taxon>Bacteria</taxon>
        <taxon>Bacillati</taxon>
        <taxon>Actinomycetota</taxon>
        <taxon>Actinomycetes</taxon>
        <taxon>Mycobacteriales</taxon>
        <taxon>Mycobacteriaceae</taxon>
        <taxon>Mycolicibacterium</taxon>
    </lineage>
</organism>
<feature type="region of interest" description="Disordered" evidence="1">
    <location>
        <begin position="85"/>
        <end position="110"/>
    </location>
</feature>
<comment type="caution">
    <text evidence="2">The sequence shown here is derived from an EMBL/GenBank/DDBJ whole genome shotgun (WGS) entry which is preliminary data.</text>
</comment>
<dbReference type="EMBL" id="LQOP01000029">
    <property type="protein sequence ID" value="ORV21643.1"/>
    <property type="molecule type" value="Genomic_DNA"/>
</dbReference>
<sequence length="129" mass="14571">MLRIINHSTDIRDSKTLNHQISAMDIAQLHSRHSPCRMPYDENYSDAANKADQDLLDQLDEDLMRLAELADAEADRLDAELTAELDAHTQHPATTRPSTKNSLKRLTSKTVNRPLAQVINLADRRSGRD</sequence>
<accession>A0ABX3V0J5</accession>
<name>A0ABX3V0J5_9MYCO</name>
<evidence type="ECO:0000313" key="2">
    <source>
        <dbReference type="EMBL" id="ORV21643.1"/>
    </source>
</evidence>
<dbReference type="Proteomes" id="UP000193811">
    <property type="component" value="Unassembled WGS sequence"/>
</dbReference>
<protein>
    <submittedName>
        <fullName evidence="2">Uncharacterized protein</fullName>
    </submittedName>
</protein>
<evidence type="ECO:0000256" key="1">
    <source>
        <dbReference type="SAM" id="MobiDB-lite"/>
    </source>
</evidence>
<reference evidence="2 3" key="1">
    <citation type="submission" date="2016-01" db="EMBL/GenBank/DDBJ databases">
        <title>The new phylogeny of the genus Mycobacterium.</title>
        <authorList>
            <person name="Tarcisio F."/>
            <person name="Conor M."/>
            <person name="Antonella G."/>
            <person name="Elisabetta G."/>
            <person name="Giulia F.S."/>
            <person name="Sara T."/>
            <person name="Anna F."/>
            <person name="Clotilde B."/>
            <person name="Roberto B."/>
            <person name="Veronica D.S."/>
            <person name="Fabio R."/>
            <person name="Monica P."/>
            <person name="Olivier J."/>
            <person name="Enrico T."/>
            <person name="Nicola S."/>
        </authorList>
    </citation>
    <scope>NUCLEOTIDE SEQUENCE [LARGE SCALE GENOMIC DNA]</scope>
    <source>
        <strain evidence="2 3">CCUG 50187</strain>
    </source>
</reference>
<evidence type="ECO:0000313" key="3">
    <source>
        <dbReference type="Proteomes" id="UP000193811"/>
    </source>
</evidence>
<feature type="compositionally biased region" description="Polar residues" evidence="1">
    <location>
        <begin position="91"/>
        <end position="101"/>
    </location>
</feature>
<keyword evidence="3" id="KW-1185">Reference proteome</keyword>